<keyword evidence="1" id="KW-1133">Transmembrane helix</keyword>
<protein>
    <submittedName>
        <fullName evidence="2">Uncharacterized protein</fullName>
    </submittedName>
</protein>
<dbReference type="Proteomes" id="UP000199437">
    <property type="component" value="Unassembled WGS sequence"/>
</dbReference>
<dbReference type="EMBL" id="FOIR01000002">
    <property type="protein sequence ID" value="SEW22450.1"/>
    <property type="molecule type" value="Genomic_DNA"/>
</dbReference>
<organism evidence="2 3">
    <name type="scientific">Roseivirga pacifica</name>
    <dbReference type="NCBI Taxonomy" id="1267423"/>
    <lineage>
        <taxon>Bacteria</taxon>
        <taxon>Pseudomonadati</taxon>
        <taxon>Bacteroidota</taxon>
        <taxon>Cytophagia</taxon>
        <taxon>Cytophagales</taxon>
        <taxon>Roseivirgaceae</taxon>
        <taxon>Roseivirga</taxon>
    </lineage>
</organism>
<accession>A0A1I0Q6I0</accession>
<evidence type="ECO:0000313" key="2">
    <source>
        <dbReference type="EMBL" id="SEW22450.1"/>
    </source>
</evidence>
<keyword evidence="1" id="KW-0812">Transmembrane</keyword>
<dbReference type="STRING" id="1267423.SAMN05216290_2051"/>
<dbReference type="AlphaFoldDB" id="A0A1I0Q6I0"/>
<sequence>MKAPLTKKKLRFYLLLCILLTLLIYTWYNKYSFKQAFYKSSFKGELLSIQYKGRGLYHYRLKGVDKVIGINSDDFPNYIEPHEGDSIVKETESLELKIFRRSPNGKFHHFGQMKHY</sequence>
<feature type="transmembrane region" description="Helical" evidence="1">
    <location>
        <begin position="12"/>
        <end position="28"/>
    </location>
</feature>
<evidence type="ECO:0000313" key="3">
    <source>
        <dbReference type="Proteomes" id="UP000199437"/>
    </source>
</evidence>
<dbReference type="RefSeq" id="WP_090258490.1">
    <property type="nucleotide sequence ID" value="NZ_FOIR01000002.1"/>
</dbReference>
<proteinExistence type="predicted"/>
<evidence type="ECO:0000256" key="1">
    <source>
        <dbReference type="SAM" id="Phobius"/>
    </source>
</evidence>
<name>A0A1I0Q6I0_9BACT</name>
<reference evidence="3" key="1">
    <citation type="submission" date="2016-10" db="EMBL/GenBank/DDBJ databases">
        <authorList>
            <person name="Varghese N."/>
            <person name="Submissions S."/>
        </authorList>
    </citation>
    <scope>NUCLEOTIDE SEQUENCE [LARGE SCALE GENOMIC DNA]</scope>
    <source>
        <strain evidence="3">CGMCC 1.12402</strain>
    </source>
</reference>
<gene>
    <name evidence="2" type="ORF">SAMN05216290_2051</name>
</gene>
<keyword evidence="3" id="KW-1185">Reference proteome</keyword>
<keyword evidence="1" id="KW-0472">Membrane</keyword>
<dbReference type="GeneID" id="99986765"/>